<keyword evidence="3" id="KW-1185">Reference proteome</keyword>
<protein>
    <recommendedName>
        <fullName evidence="4">DUF4402 domain-containing protein</fullName>
    </recommendedName>
</protein>
<gene>
    <name evidence="2" type="ORF">OG913_29645</name>
</gene>
<organism evidence="2 3">
    <name type="scientific">Microbispora hainanensis</name>
    <dbReference type="NCBI Taxonomy" id="568844"/>
    <lineage>
        <taxon>Bacteria</taxon>
        <taxon>Bacillati</taxon>
        <taxon>Actinomycetota</taxon>
        <taxon>Actinomycetes</taxon>
        <taxon>Streptosporangiales</taxon>
        <taxon>Streptosporangiaceae</taxon>
        <taxon>Microbispora</taxon>
    </lineage>
</organism>
<dbReference type="RefSeq" id="WP_328708837.1">
    <property type="nucleotide sequence ID" value="NZ_CP108085.1"/>
</dbReference>
<feature type="chain" id="PRO_5046684925" description="DUF4402 domain-containing protein" evidence="1">
    <location>
        <begin position="34"/>
        <end position="187"/>
    </location>
</feature>
<sequence length="187" mass="18590">MHRRINPLAIAIALAATLAAALAAAVPAPSASAAVAPATYVLARAGELTITAPVAVSLGSGPPGSQRTVQMGTVTVTDHRDPGAGAWTATVSSTDYTRTTAPVVTIGRANMSYWSGPATATQGGGTFIPGQPTAASRVTLAVQRTAFSHTAVAGVNGASWIPTLVLSIPFSGVTTGVYTGVITHSVA</sequence>
<evidence type="ECO:0000313" key="3">
    <source>
        <dbReference type="Proteomes" id="UP001432011"/>
    </source>
</evidence>
<keyword evidence="1" id="KW-0732">Signal</keyword>
<reference evidence="2" key="1">
    <citation type="submission" date="2022-10" db="EMBL/GenBank/DDBJ databases">
        <title>The complete genomes of actinobacterial strains from the NBC collection.</title>
        <authorList>
            <person name="Joergensen T.S."/>
            <person name="Alvarez Arevalo M."/>
            <person name="Sterndorff E.B."/>
            <person name="Faurdal D."/>
            <person name="Vuksanovic O."/>
            <person name="Mourched A.-S."/>
            <person name="Charusanti P."/>
            <person name="Shaw S."/>
            <person name="Blin K."/>
            <person name="Weber T."/>
        </authorList>
    </citation>
    <scope>NUCLEOTIDE SEQUENCE</scope>
    <source>
        <strain evidence="2">NBC_00254</strain>
    </source>
</reference>
<feature type="signal peptide" evidence="1">
    <location>
        <begin position="1"/>
        <end position="33"/>
    </location>
</feature>
<dbReference type="Proteomes" id="UP001432011">
    <property type="component" value="Chromosome"/>
</dbReference>
<dbReference type="EMBL" id="CP108085">
    <property type="protein sequence ID" value="WUP73532.1"/>
    <property type="molecule type" value="Genomic_DNA"/>
</dbReference>
<evidence type="ECO:0000313" key="2">
    <source>
        <dbReference type="EMBL" id="WUP73532.1"/>
    </source>
</evidence>
<proteinExistence type="predicted"/>
<name>A0ABZ1SPF6_9ACTN</name>
<evidence type="ECO:0008006" key="4">
    <source>
        <dbReference type="Google" id="ProtNLM"/>
    </source>
</evidence>
<evidence type="ECO:0000256" key="1">
    <source>
        <dbReference type="SAM" id="SignalP"/>
    </source>
</evidence>
<accession>A0ABZ1SPF6</accession>